<dbReference type="Proteomes" id="UP000051717">
    <property type="component" value="Unassembled WGS sequence"/>
</dbReference>
<dbReference type="EMBL" id="LJUI01000023">
    <property type="protein sequence ID" value="KPK70062.1"/>
    <property type="molecule type" value="Genomic_DNA"/>
</dbReference>
<dbReference type="AlphaFoldDB" id="A0A0S8GB45"/>
<reference evidence="1 2" key="1">
    <citation type="journal article" date="2015" name="Microbiome">
        <title>Genomic resolution of linkages in carbon, nitrogen, and sulfur cycling among widespread estuary sediment bacteria.</title>
        <authorList>
            <person name="Baker B.J."/>
            <person name="Lazar C.S."/>
            <person name="Teske A.P."/>
            <person name="Dick G.J."/>
        </authorList>
    </citation>
    <scope>NUCLEOTIDE SEQUENCE [LARGE SCALE GENOMIC DNA]</scope>
    <source>
        <strain evidence="1">SM23_40</strain>
    </source>
</reference>
<protein>
    <submittedName>
        <fullName evidence="1">Uncharacterized protein</fullName>
    </submittedName>
</protein>
<evidence type="ECO:0000313" key="1">
    <source>
        <dbReference type="EMBL" id="KPK70062.1"/>
    </source>
</evidence>
<accession>A0A0S8GB45</accession>
<organism evidence="1 2">
    <name type="scientific">candidate division TA06 bacterium SM23_40</name>
    <dbReference type="NCBI Taxonomy" id="1703774"/>
    <lineage>
        <taxon>Bacteria</taxon>
        <taxon>Bacteria division TA06</taxon>
    </lineage>
</organism>
<name>A0A0S8GB45_UNCT6</name>
<sequence>MCCVVAYEEEHDVHVDRADAAQCTEPQQPLWYRTVNDKPEWTGGWNRTRTFYAVLSFAGELVKLERVAYRSGSTQMVDDRLVIIEHEDSKRRIDHAELLRGV</sequence>
<evidence type="ECO:0000313" key="2">
    <source>
        <dbReference type="Proteomes" id="UP000051717"/>
    </source>
</evidence>
<gene>
    <name evidence="1" type="ORF">AMJ82_04180</name>
</gene>
<comment type="caution">
    <text evidence="1">The sequence shown here is derived from an EMBL/GenBank/DDBJ whole genome shotgun (WGS) entry which is preliminary data.</text>
</comment>
<proteinExistence type="predicted"/>